<accession>A0A1E2S027</accession>
<feature type="region of interest" description="Disordered" evidence="1">
    <location>
        <begin position="457"/>
        <end position="478"/>
    </location>
</feature>
<feature type="compositionally biased region" description="Basic residues" evidence="1">
    <location>
        <begin position="319"/>
        <end position="338"/>
    </location>
</feature>
<sequence>MNDIGVSMAEAARDLYRPASPAMRARPAAAPADEGGINKAQAYYAVCTHPGLSAAAKAVGAVLIDHHNRATGQCDPGIERIMSRTGLSRRSVFRALAELERFGLIVRARHGGVSHRNAYGVQWGALTGDAGCRDQGCQDRHLEGARCGTQTVPGLAPKPLKEPRKETWGGTVSPVAPSRSHSPPPGRDEAPSQQPPRQRHMMLPIPGGKREAAEPVERLQAGREERAMRPPRYRPKPGGGYRPSSAEVAREAACERWDAALRAHLKPGDYAQAVGRIEPVMERIATRAEMRERGAGLGVMLAALSLEAGSRGRETARDSRRRRRRAGRKRLLGRHRLRRGGDAEMRGDVETGTKGRCGMARAGRKRKDGARRHPNGTVPRRGEDRGVASYGRAKELIGVVTSPHLATPLGRKWYLGEVTTDERDAGLRWAEVTEEYRRLVLDAPKGSAKTAMLEVPVAGGGGASRSHANENERAVRRA</sequence>
<gene>
    <name evidence="2" type="ORF">A7A08_01694</name>
</gene>
<dbReference type="InterPro" id="IPR036390">
    <property type="entry name" value="WH_DNA-bd_sf"/>
</dbReference>
<keyword evidence="3" id="KW-1185">Reference proteome</keyword>
<dbReference type="RefSeq" id="WP_141693907.1">
    <property type="nucleotide sequence ID" value="NZ_MASI01000003.1"/>
</dbReference>
<feature type="region of interest" description="Disordered" evidence="1">
    <location>
        <begin position="309"/>
        <end position="387"/>
    </location>
</feature>
<proteinExistence type="predicted"/>
<evidence type="ECO:0008006" key="4">
    <source>
        <dbReference type="Google" id="ProtNLM"/>
    </source>
</evidence>
<dbReference type="OrthoDB" id="8242438at2"/>
<protein>
    <recommendedName>
        <fullName evidence="4">Helix-turn-helix domain-containing protein</fullName>
    </recommendedName>
</protein>
<organism evidence="2 3">
    <name type="scientific">Methyloligella halotolerans</name>
    <dbReference type="NCBI Taxonomy" id="1177755"/>
    <lineage>
        <taxon>Bacteria</taxon>
        <taxon>Pseudomonadati</taxon>
        <taxon>Pseudomonadota</taxon>
        <taxon>Alphaproteobacteria</taxon>
        <taxon>Hyphomicrobiales</taxon>
        <taxon>Hyphomicrobiaceae</taxon>
        <taxon>Methyloligella</taxon>
    </lineage>
</organism>
<evidence type="ECO:0000313" key="3">
    <source>
        <dbReference type="Proteomes" id="UP000095087"/>
    </source>
</evidence>
<feature type="region of interest" description="Disordered" evidence="1">
    <location>
        <begin position="148"/>
        <end position="245"/>
    </location>
</feature>
<dbReference type="Proteomes" id="UP000095087">
    <property type="component" value="Unassembled WGS sequence"/>
</dbReference>
<dbReference type="EMBL" id="MASI01000003">
    <property type="protein sequence ID" value="ODA67659.1"/>
    <property type="molecule type" value="Genomic_DNA"/>
</dbReference>
<feature type="compositionally biased region" description="Basic and acidic residues" evidence="1">
    <location>
        <begin position="467"/>
        <end position="478"/>
    </location>
</feature>
<dbReference type="Pfam" id="PF13730">
    <property type="entry name" value="HTH_36"/>
    <property type="match status" value="1"/>
</dbReference>
<reference evidence="2 3" key="1">
    <citation type="submission" date="2016-07" db="EMBL/GenBank/DDBJ databases">
        <title>Draft genome sequence of Methyloligella halotolerans C2T (VKM B-2706T=CCUG 61687T=DSM 25045T), a halotolerant polyhydroxybutyrate accumulating methylotroph.</title>
        <authorList>
            <person name="Vasilenko O.V."/>
            <person name="Doronina N.V."/>
            <person name="Poroshina M.N."/>
            <person name="Tarlachkov S.V."/>
            <person name="Trotsenko Y.A."/>
        </authorList>
    </citation>
    <scope>NUCLEOTIDE SEQUENCE [LARGE SCALE GENOMIC DNA]</scope>
    <source>
        <strain evidence="2 3">VKM B-2706</strain>
    </source>
</reference>
<evidence type="ECO:0000313" key="2">
    <source>
        <dbReference type="EMBL" id="ODA67659.1"/>
    </source>
</evidence>
<dbReference type="AlphaFoldDB" id="A0A1E2S027"/>
<name>A0A1E2S027_9HYPH</name>
<feature type="compositionally biased region" description="Basic residues" evidence="1">
    <location>
        <begin position="362"/>
        <end position="374"/>
    </location>
</feature>
<feature type="compositionally biased region" description="Basic and acidic residues" evidence="1">
    <location>
        <begin position="208"/>
        <end position="228"/>
    </location>
</feature>
<feature type="compositionally biased region" description="Basic and acidic residues" evidence="1">
    <location>
        <begin position="339"/>
        <end position="353"/>
    </location>
</feature>
<dbReference type="SUPFAM" id="SSF46785">
    <property type="entry name" value="Winged helix' DNA-binding domain"/>
    <property type="match status" value="1"/>
</dbReference>
<dbReference type="STRING" id="1177755.A7A08_01694"/>
<comment type="caution">
    <text evidence="2">The sequence shown here is derived from an EMBL/GenBank/DDBJ whole genome shotgun (WGS) entry which is preliminary data.</text>
</comment>
<evidence type="ECO:0000256" key="1">
    <source>
        <dbReference type="SAM" id="MobiDB-lite"/>
    </source>
</evidence>